<feature type="region of interest" description="Disordered" evidence="1">
    <location>
        <begin position="93"/>
        <end position="112"/>
    </location>
</feature>
<dbReference type="AlphaFoldDB" id="A0A8T0PJ49"/>
<evidence type="ECO:0000313" key="3">
    <source>
        <dbReference type="Proteomes" id="UP000823388"/>
    </source>
</evidence>
<feature type="compositionally biased region" description="Low complexity" evidence="1">
    <location>
        <begin position="117"/>
        <end position="134"/>
    </location>
</feature>
<proteinExistence type="predicted"/>
<name>A0A8T0PJ49_PANVG</name>
<gene>
    <name evidence="2" type="ORF">PVAP13_8KG331001</name>
</gene>
<evidence type="ECO:0000313" key="2">
    <source>
        <dbReference type="EMBL" id="KAG2562201.1"/>
    </source>
</evidence>
<keyword evidence="3" id="KW-1185">Reference proteome</keyword>
<feature type="compositionally biased region" description="Low complexity" evidence="1">
    <location>
        <begin position="23"/>
        <end position="35"/>
    </location>
</feature>
<accession>A0A8T0PJ49</accession>
<feature type="region of interest" description="Disordered" evidence="1">
    <location>
        <begin position="117"/>
        <end position="142"/>
    </location>
</feature>
<organism evidence="2 3">
    <name type="scientific">Panicum virgatum</name>
    <name type="common">Blackwell switchgrass</name>
    <dbReference type="NCBI Taxonomy" id="38727"/>
    <lineage>
        <taxon>Eukaryota</taxon>
        <taxon>Viridiplantae</taxon>
        <taxon>Streptophyta</taxon>
        <taxon>Embryophyta</taxon>
        <taxon>Tracheophyta</taxon>
        <taxon>Spermatophyta</taxon>
        <taxon>Magnoliopsida</taxon>
        <taxon>Liliopsida</taxon>
        <taxon>Poales</taxon>
        <taxon>Poaceae</taxon>
        <taxon>PACMAD clade</taxon>
        <taxon>Panicoideae</taxon>
        <taxon>Panicodae</taxon>
        <taxon>Paniceae</taxon>
        <taxon>Panicinae</taxon>
        <taxon>Panicum</taxon>
        <taxon>Panicum sect. Hiantes</taxon>
    </lineage>
</organism>
<feature type="region of interest" description="Disordered" evidence="1">
    <location>
        <begin position="22"/>
        <end position="77"/>
    </location>
</feature>
<comment type="caution">
    <text evidence="2">The sequence shown here is derived from an EMBL/GenBank/DDBJ whole genome shotgun (WGS) entry which is preliminary data.</text>
</comment>
<sequence length="238" mass="25832">MYPAARGRDSSAVLLSLTCGPHSQSNRQHFSSSSQARLPRVVSFLRPRPPPAIRRRRPPANQPRAPASRRSPVAAPAPASVAVAFAAEPGRGSLRRRARARPPLAIRRRPRPRFAADLARDSPPTAARETAPRACESPFSRSSPGPCLRRGSLRCRAWPWQPPPPNPAAAASIDLRVTPFSRPAALASSCRPAPSPAFASVAGQKMVFTSLLLHSQIRGIWELLLKIEDVDRNLLLLS</sequence>
<evidence type="ECO:0000256" key="1">
    <source>
        <dbReference type="SAM" id="MobiDB-lite"/>
    </source>
</evidence>
<reference evidence="2" key="1">
    <citation type="submission" date="2020-05" db="EMBL/GenBank/DDBJ databases">
        <title>WGS assembly of Panicum virgatum.</title>
        <authorList>
            <person name="Lovell J.T."/>
            <person name="Jenkins J."/>
            <person name="Shu S."/>
            <person name="Juenger T.E."/>
            <person name="Schmutz J."/>
        </authorList>
    </citation>
    <scope>NUCLEOTIDE SEQUENCE</scope>
    <source>
        <strain evidence="2">AP13</strain>
    </source>
</reference>
<protein>
    <submittedName>
        <fullName evidence="2">Uncharacterized protein</fullName>
    </submittedName>
</protein>
<dbReference type="EMBL" id="CM029051">
    <property type="protein sequence ID" value="KAG2562201.1"/>
    <property type="molecule type" value="Genomic_DNA"/>
</dbReference>
<dbReference type="Proteomes" id="UP000823388">
    <property type="component" value="Chromosome 8K"/>
</dbReference>
<feature type="compositionally biased region" description="Low complexity" evidence="1">
    <location>
        <begin position="62"/>
        <end position="77"/>
    </location>
</feature>